<dbReference type="AlphaFoldDB" id="A0A101T4I0"/>
<reference evidence="4 5" key="1">
    <citation type="submission" date="2015-10" db="EMBL/GenBank/DDBJ databases">
        <title>Draft genome sequence of Streptomyces bungoensis DSM 41781, type strain for the species Streptomyces bungoensis.</title>
        <authorList>
            <person name="Ruckert C."/>
            <person name="Winkler A."/>
            <person name="Kalinowski J."/>
            <person name="Kampfer P."/>
            <person name="Glaeser S."/>
        </authorList>
    </citation>
    <scope>NUCLEOTIDE SEQUENCE [LARGE SCALE GENOMIC DNA]</scope>
    <source>
        <strain evidence="4 5">DSM 41781</strain>
    </source>
</reference>
<accession>A0A101T4I0</accession>
<dbReference type="Proteomes" id="UP000053024">
    <property type="component" value="Unassembled WGS sequence"/>
</dbReference>
<gene>
    <name evidence="4" type="ORF">AQJ66_13845</name>
</gene>
<dbReference type="InterPro" id="IPR053024">
    <property type="entry name" value="Fungal_surface_NADase"/>
</dbReference>
<feature type="signal peptide" evidence="2">
    <location>
        <begin position="1"/>
        <end position="22"/>
    </location>
</feature>
<sequence>MKCAGLAAAVGLTGSLVMGASAAAAAPTHEDGGRIRQAGQARPVPAAPRTAGRLGLPEGGQDDPGMSWVCRGLVPYPIPLAYRAYYYCGDWRLGPRYLPTRGLLGSILQGYNRTGGLTAVQFLNKWWDPTKDSGQGDWKYPPQDGFALDRQGNPIAAHLTLNAGQFLDRFGNESGRFLSPAGTKFGQRAIPPSNLNTSDPRYPFDYHLYKVAKNVTVCAGPAAPAFEQPGGAIQYATSSSACKDTVRVSVGDLVGNGTLVRVKVPYTDVKTMKNKPPAGVKTTIR</sequence>
<organism evidence="4 5">
    <name type="scientific">Streptomyces bungoensis</name>
    <dbReference type="NCBI Taxonomy" id="285568"/>
    <lineage>
        <taxon>Bacteria</taxon>
        <taxon>Bacillati</taxon>
        <taxon>Actinomycetota</taxon>
        <taxon>Actinomycetes</taxon>
        <taxon>Kitasatosporales</taxon>
        <taxon>Streptomycetaceae</taxon>
        <taxon>Streptomyces</taxon>
    </lineage>
</organism>
<name>A0A101T4I0_9ACTN</name>
<dbReference type="PANTHER" id="PTHR42059:SF1">
    <property type="entry name" value="TNT DOMAIN-CONTAINING PROTEIN"/>
    <property type="match status" value="1"/>
</dbReference>
<evidence type="ECO:0000256" key="2">
    <source>
        <dbReference type="SAM" id="SignalP"/>
    </source>
</evidence>
<protein>
    <recommendedName>
        <fullName evidence="3">TNT domain-containing protein</fullName>
    </recommendedName>
</protein>
<evidence type="ECO:0000256" key="1">
    <source>
        <dbReference type="SAM" id="MobiDB-lite"/>
    </source>
</evidence>
<keyword evidence="2" id="KW-0732">Signal</keyword>
<comment type="caution">
    <text evidence="4">The sequence shown here is derived from an EMBL/GenBank/DDBJ whole genome shotgun (WGS) entry which is preliminary data.</text>
</comment>
<dbReference type="OrthoDB" id="4745173at2"/>
<feature type="region of interest" description="Disordered" evidence="1">
    <location>
        <begin position="28"/>
        <end position="59"/>
    </location>
</feature>
<evidence type="ECO:0000259" key="3">
    <source>
        <dbReference type="Pfam" id="PF14021"/>
    </source>
</evidence>
<dbReference type="EMBL" id="LMWX01000019">
    <property type="protein sequence ID" value="KUN85577.1"/>
    <property type="molecule type" value="Genomic_DNA"/>
</dbReference>
<proteinExistence type="predicted"/>
<dbReference type="GO" id="GO:0050135">
    <property type="term" value="F:NADP+ nucleosidase activity"/>
    <property type="evidence" value="ECO:0007669"/>
    <property type="project" value="InterPro"/>
</dbReference>
<dbReference type="PANTHER" id="PTHR42059">
    <property type="entry name" value="TNT DOMAIN-CONTAINING PROTEIN"/>
    <property type="match status" value="1"/>
</dbReference>
<evidence type="ECO:0000313" key="4">
    <source>
        <dbReference type="EMBL" id="KUN85577.1"/>
    </source>
</evidence>
<dbReference type="STRING" id="285568.AQJ66_13845"/>
<keyword evidence="5" id="KW-1185">Reference proteome</keyword>
<dbReference type="Pfam" id="PF14021">
    <property type="entry name" value="TNT"/>
    <property type="match status" value="1"/>
</dbReference>
<feature type="domain" description="TNT" evidence="3">
    <location>
        <begin position="160"/>
        <end position="262"/>
    </location>
</feature>
<evidence type="ECO:0000313" key="5">
    <source>
        <dbReference type="Proteomes" id="UP000053024"/>
    </source>
</evidence>
<dbReference type="InterPro" id="IPR025331">
    <property type="entry name" value="TNT"/>
</dbReference>
<feature type="chain" id="PRO_5038573746" description="TNT domain-containing protein" evidence="2">
    <location>
        <begin position="23"/>
        <end position="285"/>
    </location>
</feature>